<dbReference type="InterPro" id="IPR020846">
    <property type="entry name" value="MFS_dom"/>
</dbReference>
<dbReference type="EMBL" id="JAGMUV010000006">
    <property type="protein sequence ID" value="KAH7152625.1"/>
    <property type="molecule type" value="Genomic_DNA"/>
</dbReference>
<feature type="transmembrane region" description="Helical" evidence="6">
    <location>
        <begin position="177"/>
        <end position="197"/>
    </location>
</feature>
<feature type="transmembrane region" description="Helical" evidence="6">
    <location>
        <begin position="59"/>
        <end position="77"/>
    </location>
</feature>
<reference evidence="8" key="1">
    <citation type="journal article" date="2021" name="Nat. Commun.">
        <title>Genetic determinants of endophytism in the Arabidopsis root mycobiome.</title>
        <authorList>
            <person name="Mesny F."/>
            <person name="Miyauchi S."/>
            <person name="Thiergart T."/>
            <person name="Pickel B."/>
            <person name="Atanasova L."/>
            <person name="Karlsson M."/>
            <person name="Huettel B."/>
            <person name="Barry K.W."/>
            <person name="Haridas S."/>
            <person name="Chen C."/>
            <person name="Bauer D."/>
            <person name="Andreopoulos W."/>
            <person name="Pangilinan J."/>
            <person name="LaButti K."/>
            <person name="Riley R."/>
            <person name="Lipzen A."/>
            <person name="Clum A."/>
            <person name="Drula E."/>
            <person name="Henrissat B."/>
            <person name="Kohler A."/>
            <person name="Grigoriev I.V."/>
            <person name="Martin F.M."/>
            <person name="Hacquard S."/>
        </authorList>
    </citation>
    <scope>NUCLEOTIDE SEQUENCE</scope>
    <source>
        <strain evidence="8">MPI-CAGE-AT-0147</strain>
    </source>
</reference>
<dbReference type="InterPro" id="IPR011701">
    <property type="entry name" value="MFS"/>
</dbReference>
<evidence type="ECO:0000256" key="6">
    <source>
        <dbReference type="SAM" id="Phobius"/>
    </source>
</evidence>
<sequence>MVISECVPVETNTQYPSGKLFYLILFSATLTLITGRIDSSIVAVAIPSITNDFHTVSDVGWYSAAYRLCLCSFQFMFGKLYRLFPLKTLFLTSIAVLLIGAVVCATAPSSAVFVIGRAISGFANAGIVAGCYATLASCLPLKRRPMYTGILGFLEGLAGISSPIIGGGIVENLGWRWCFWIILPLAGLTFICLIFCLPNVRNDELLTTRQLLSNIDLLGNSLFVLALTCLFLVLSWAGIRYPWNSAVIIGLLAVFPVLLALFVWDQWLKADLAILPPRILRNRSVLAGFVFSFCCNSAMTIVEYYLPTDFQVVYGFSATKSGYLMIPTMLGLILGSLVQGFGVSVVGYYTQFMIAGSMLMPVFAGLLTTLTIESKLARILSYAGFYGFAGGIGFQTPQIAVQTSLPDADANLGLAVILFAQQFGPAVFISASQSILARRLVHNLSGLAPGLNATSIPAMGMTDLRNQVETKSLREFLQGFNTSITQTWYLAVGLACLTAIGSGSMEWRSVKHSKT</sequence>
<evidence type="ECO:0000256" key="3">
    <source>
        <dbReference type="ARBA" id="ARBA00022989"/>
    </source>
</evidence>
<feature type="transmembrane region" description="Helical" evidence="6">
    <location>
        <begin position="147"/>
        <end position="165"/>
    </location>
</feature>
<dbReference type="Gene3D" id="1.20.1720.10">
    <property type="entry name" value="Multidrug resistance protein D"/>
    <property type="match status" value="1"/>
</dbReference>
<feature type="transmembrane region" description="Helical" evidence="6">
    <location>
        <begin position="326"/>
        <end position="350"/>
    </location>
</feature>
<evidence type="ECO:0000313" key="9">
    <source>
        <dbReference type="Proteomes" id="UP000738349"/>
    </source>
</evidence>
<dbReference type="OrthoDB" id="2985014at2759"/>
<feature type="transmembrane region" description="Helical" evidence="6">
    <location>
        <begin position="114"/>
        <end position="135"/>
    </location>
</feature>
<keyword evidence="9" id="KW-1185">Reference proteome</keyword>
<evidence type="ECO:0000256" key="5">
    <source>
        <dbReference type="ARBA" id="ARBA00023180"/>
    </source>
</evidence>
<gene>
    <name evidence="8" type="ORF">EDB81DRAFT_930921</name>
</gene>
<feature type="transmembrane region" description="Helical" evidence="6">
    <location>
        <begin position="217"/>
        <end position="239"/>
    </location>
</feature>
<feature type="transmembrane region" description="Helical" evidence="6">
    <location>
        <begin position="20"/>
        <end position="47"/>
    </location>
</feature>
<organism evidence="8 9">
    <name type="scientific">Dactylonectria macrodidyma</name>
    <dbReference type="NCBI Taxonomy" id="307937"/>
    <lineage>
        <taxon>Eukaryota</taxon>
        <taxon>Fungi</taxon>
        <taxon>Dikarya</taxon>
        <taxon>Ascomycota</taxon>
        <taxon>Pezizomycotina</taxon>
        <taxon>Sordariomycetes</taxon>
        <taxon>Hypocreomycetidae</taxon>
        <taxon>Hypocreales</taxon>
        <taxon>Nectriaceae</taxon>
        <taxon>Dactylonectria</taxon>
    </lineage>
</organism>
<keyword evidence="4 6" id="KW-0472">Membrane</keyword>
<dbReference type="PANTHER" id="PTHR23501:SF199">
    <property type="entry name" value="MFS EFFLUX TRANSPORTER INPD-RELATED"/>
    <property type="match status" value="1"/>
</dbReference>
<evidence type="ECO:0000256" key="4">
    <source>
        <dbReference type="ARBA" id="ARBA00023136"/>
    </source>
</evidence>
<feature type="transmembrane region" description="Helical" evidence="6">
    <location>
        <begin position="89"/>
        <end position="108"/>
    </location>
</feature>
<feature type="transmembrane region" description="Helical" evidence="6">
    <location>
        <begin position="245"/>
        <end position="264"/>
    </location>
</feature>
<keyword evidence="3 6" id="KW-1133">Transmembrane helix</keyword>
<evidence type="ECO:0000256" key="1">
    <source>
        <dbReference type="ARBA" id="ARBA00004141"/>
    </source>
</evidence>
<accession>A0A9P9F5F8</accession>
<dbReference type="PROSITE" id="PS50850">
    <property type="entry name" value="MFS"/>
    <property type="match status" value="1"/>
</dbReference>
<keyword evidence="5" id="KW-0325">Glycoprotein</keyword>
<protein>
    <submittedName>
        <fullName evidence="8">Permease of the major facilitator superfamily</fullName>
    </submittedName>
</protein>
<keyword evidence="2 6" id="KW-0812">Transmembrane</keyword>
<proteinExistence type="predicted"/>
<dbReference type="GO" id="GO:0005886">
    <property type="term" value="C:plasma membrane"/>
    <property type="evidence" value="ECO:0007669"/>
    <property type="project" value="TreeGrafter"/>
</dbReference>
<name>A0A9P9F5F8_9HYPO</name>
<dbReference type="Proteomes" id="UP000738349">
    <property type="component" value="Unassembled WGS sequence"/>
</dbReference>
<comment type="caution">
    <text evidence="8">The sequence shown here is derived from an EMBL/GenBank/DDBJ whole genome shotgun (WGS) entry which is preliminary data.</text>
</comment>
<dbReference type="GO" id="GO:0022857">
    <property type="term" value="F:transmembrane transporter activity"/>
    <property type="evidence" value="ECO:0007669"/>
    <property type="project" value="InterPro"/>
</dbReference>
<dbReference type="AlphaFoldDB" id="A0A9P9F5F8"/>
<comment type="subcellular location">
    <subcellularLocation>
        <location evidence="1">Membrane</location>
        <topology evidence="1">Multi-pass membrane protein</topology>
    </subcellularLocation>
</comment>
<dbReference type="InterPro" id="IPR036259">
    <property type="entry name" value="MFS_trans_sf"/>
</dbReference>
<dbReference type="Gene3D" id="1.20.1250.20">
    <property type="entry name" value="MFS general substrate transporter like domains"/>
    <property type="match status" value="1"/>
</dbReference>
<dbReference type="PANTHER" id="PTHR23501">
    <property type="entry name" value="MAJOR FACILITATOR SUPERFAMILY"/>
    <property type="match status" value="1"/>
</dbReference>
<dbReference type="SUPFAM" id="SSF103473">
    <property type="entry name" value="MFS general substrate transporter"/>
    <property type="match status" value="2"/>
</dbReference>
<dbReference type="Pfam" id="PF07690">
    <property type="entry name" value="MFS_1"/>
    <property type="match status" value="1"/>
</dbReference>
<evidence type="ECO:0000313" key="8">
    <source>
        <dbReference type="EMBL" id="KAH7152625.1"/>
    </source>
</evidence>
<feature type="transmembrane region" description="Helical" evidence="6">
    <location>
        <begin position="285"/>
        <end position="306"/>
    </location>
</feature>
<evidence type="ECO:0000256" key="2">
    <source>
        <dbReference type="ARBA" id="ARBA00022692"/>
    </source>
</evidence>
<evidence type="ECO:0000259" key="7">
    <source>
        <dbReference type="PROSITE" id="PS50850"/>
    </source>
</evidence>
<feature type="domain" description="Major facilitator superfamily (MFS) profile" evidence="7">
    <location>
        <begin position="24"/>
        <end position="510"/>
    </location>
</feature>